<dbReference type="AlphaFoldDB" id="A0A1B7MIG6"/>
<evidence type="ECO:0000256" key="1">
    <source>
        <dbReference type="ARBA" id="ARBA00001971"/>
    </source>
</evidence>
<protein>
    <submittedName>
        <fullName evidence="12">Cytochrome P450</fullName>
    </submittedName>
</protein>
<keyword evidence="7 9" id="KW-0408">Iron</keyword>
<comment type="pathway">
    <text evidence="2">Secondary metabolite biosynthesis.</text>
</comment>
<accession>A0A1B7MIG6</accession>
<dbReference type="InterPro" id="IPR002401">
    <property type="entry name" value="Cyt_P450_E_grp-I"/>
</dbReference>
<name>A0A1B7MIG6_9AGAM</name>
<feature type="transmembrane region" description="Helical" evidence="11">
    <location>
        <begin position="6"/>
        <end position="28"/>
    </location>
</feature>
<keyword evidence="13" id="KW-1185">Reference proteome</keyword>
<dbReference type="Proteomes" id="UP000092154">
    <property type="component" value="Unassembled WGS sequence"/>
</dbReference>
<dbReference type="PANTHER" id="PTHR46300:SF5">
    <property type="entry name" value="CYTOCHROME P450"/>
    <property type="match status" value="1"/>
</dbReference>
<organism evidence="12 13">
    <name type="scientific">Rhizopogon vinicolor AM-OR11-026</name>
    <dbReference type="NCBI Taxonomy" id="1314800"/>
    <lineage>
        <taxon>Eukaryota</taxon>
        <taxon>Fungi</taxon>
        <taxon>Dikarya</taxon>
        <taxon>Basidiomycota</taxon>
        <taxon>Agaricomycotina</taxon>
        <taxon>Agaricomycetes</taxon>
        <taxon>Agaricomycetidae</taxon>
        <taxon>Boletales</taxon>
        <taxon>Suillineae</taxon>
        <taxon>Rhizopogonaceae</taxon>
        <taxon>Rhizopogon</taxon>
    </lineage>
</organism>
<dbReference type="OrthoDB" id="2789670at2759"/>
<sequence length="436" mass="49643">MASSFNGPLAIIAPLIVLITITVVRRFIANRKHTRHLPPGPVPFPLLGSILSIDAKKPWLTYTEWGATHDQEMVMINSQHVAEALVVKRSNIYSDRPYLATVEPFGWSFNFGLEGYNDKWRLCRRLFHQTFRLESALKFRPMQIRRTREMILNMIEDPQQYHSHFATFSTSTAMSAVYGYEPSPRNDPLVQLVGNALHLGMAVLTPERAMILKTFPFLLKLPDWCWGSSIKRDAQLSTDRITEMRDVPFQYTQQRITPATLMVFVLAMVLYPDIQTRAQAEIDSMIGRDRSPTFEDRPSLPYIDAIVRETYRWSPIVPLGLPHATLNADTYNGYFIPKGAIVMTNIWAIARNEKRYPNACHFKPERFIDANGSLTDDDPKEYVFGQGRRVCPGRYTADASIWCAIATIFATLDISSAKDDQGNVINFTPKFTTGLV</sequence>
<dbReference type="InterPro" id="IPR001128">
    <property type="entry name" value="Cyt_P450"/>
</dbReference>
<evidence type="ECO:0000256" key="6">
    <source>
        <dbReference type="ARBA" id="ARBA00023002"/>
    </source>
</evidence>
<dbReference type="InterPro" id="IPR036396">
    <property type="entry name" value="Cyt_P450_sf"/>
</dbReference>
<keyword evidence="11" id="KW-0472">Membrane</keyword>
<keyword evidence="11" id="KW-1133">Transmembrane helix</keyword>
<dbReference type="PRINTS" id="PR00463">
    <property type="entry name" value="EP450I"/>
</dbReference>
<comment type="cofactor">
    <cofactor evidence="1 9">
        <name>heme</name>
        <dbReference type="ChEBI" id="CHEBI:30413"/>
    </cofactor>
</comment>
<dbReference type="CDD" id="cd11065">
    <property type="entry name" value="CYP64-like"/>
    <property type="match status" value="1"/>
</dbReference>
<keyword evidence="5 9" id="KW-0479">Metal-binding</keyword>
<evidence type="ECO:0000256" key="8">
    <source>
        <dbReference type="ARBA" id="ARBA00023033"/>
    </source>
</evidence>
<evidence type="ECO:0000256" key="3">
    <source>
        <dbReference type="ARBA" id="ARBA00010617"/>
    </source>
</evidence>
<dbReference type="EMBL" id="KV449021">
    <property type="protein sequence ID" value="OAX32393.1"/>
    <property type="molecule type" value="Genomic_DNA"/>
</dbReference>
<reference evidence="12 13" key="1">
    <citation type="submission" date="2016-06" db="EMBL/GenBank/DDBJ databases">
        <title>Comparative genomics of the ectomycorrhizal sister species Rhizopogon vinicolor and Rhizopogon vesiculosus (Basidiomycota: Boletales) reveals a divergence of the mating type B locus.</title>
        <authorList>
            <consortium name="DOE Joint Genome Institute"/>
            <person name="Mujic A.B."/>
            <person name="Kuo A."/>
            <person name="Tritt A."/>
            <person name="Lipzen A."/>
            <person name="Chen C."/>
            <person name="Johnson J."/>
            <person name="Sharma A."/>
            <person name="Barry K."/>
            <person name="Grigoriev I.V."/>
            <person name="Spatafora J.W."/>
        </authorList>
    </citation>
    <scope>NUCLEOTIDE SEQUENCE [LARGE SCALE GENOMIC DNA]</scope>
    <source>
        <strain evidence="12 13">AM-OR11-026</strain>
    </source>
</reference>
<dbReference type="SUPFAM" id="SSF48264">
    <property type="entry name" value="Cytochrome P450"/>
    <property type="match status" value="1"/>
</dbReference>
<dbReference type="STRING" id="1314800.A0A1B7MIG6"/>
<gene>
    <name evidence="12" type="ORF">K503DRAFT_794767</name>
</gene>
<proteinExistence type="inferred from homology"/>
<dbReference type="Pfam" id="PF00067">
    <property type="entry name" value="p450"/>
    <property type="match status" value="2"/>
</dbReference>
<evidence type="ECO:0000256" key="9">
    <source>
        <dbReference type="PIRSR" id="PIRSR602401-1"/>
    </source>
</evidence>
<evidence type="ECO:0000256" key="7">
    <source>
        <dbReference type="ARBA" id="ARBA00023004"/>
    </source>
</evidence>
<dbReference type="GO" id="GO:0005506">
    <property type="term" value="F:iron ion binding"/>
    <property type="evidence" value="ECO:0007669"/>
    <property type="project" value="InterPro"/>
</dbReference>
<keyword evidence="11" id="KW-0812">Transmembrane</keyword>
<keyword evidence="8 10" id="KW-0503">Monooxygenase</keyword>
<evidence type="ECO:0000256" key="2">
    <source>
        <dbReference type="ARBA" id="ARBA00005179"/>
    </source>
</evidence>
<evidence type="ECO:0000256" key="4">
    <source>
        <dbReference type="ARBA" id="ARBA00022617"/>
    </source>
</evidence>
<dbReference type="InterPro" id="IPR017972">
    <property type="entry name" value="Cyt_P450_CS"/>
</dbReference>
<dbReference type="PRINTS" id="PR00385">
    <property type="entry name" value="P450"/>
</dbReference>
<feature type="binding site" description="axial binding residue" evidence="9">
    <location>
        <position position="391"/>
    </location>
    <ligand>
        <name>heme</name>
        <dbReference type="ChEBI" id="CHEBI:30413"/>
    </ligand>
    <ligandPart>
        <name>Fe</name>
        <dbReference type="ChEBI" id="CHEBI:18248"/>
    </ligandPart>
</feature>
<dbReference type="PANTHER" id="PTHR46300">
    <property type="entry name" value="P450, PUTATIVE (EUROFUNG)-RELATED-RELATED"/>
    <property type="match status" value="1"/>
</dbReference>
<evidence type="ECO:0000256" key="11">
    <source>
        <dbReference type="SAM" id="Phobius"/>
    </source>
</evidence>
<keyword evidence="6 10" id="KW-0560">Oxidoreductase</keyword>
<comment type="similarity">
    <text evidence="3 10">Belongs to the cytochrome P450 family.</text>
</comment>
<evidence type="ECO:0000256" key="10">
    <source>
        <dbReference type="RuleBase" id="RU000461"/>
    </source>
</evidence>
<dbReference type="PROSITE" id="PS00086">
    <property type="entry name" value="CYTOCHROME_P450"/>
    <property type="match status" value="1"/>
</dbReference>
<dbReference type="Gene3D" id="1.10.630.10">
    <property type="entry name" value="Cytochrome P450"/>
    <property type="match status" value="2"/>
</dbReference>
<dbReference type="GO" id="GO:0004497">
    <property type="term" value="F:monooxygenase activity"/>
    <property type="evidence" value="ECO:0007669"/>
    <property type="project" value="UniProtKB-KW"/>
</dbReference>
<dbReference type="InParanoid" id="A0A1B7MIG6"/>
<evidence type="ECO:0000313" key="13">
    <source>
        <dbReference type="Proteomes" id="UP000092154"/>
    </source>
</evidence>
<keyword evidence="4 9" id="KW-0349">Heme</keyword>
<dbReference type="GO" id="GO:0016705">
    <property type="term" value="F:oxidoreductase activity, acting on paired donors, with incorporation or reduction of molecular oxygen"/>
    <property type="evidence" value="ECO:0007669"/>
    <property type="project" value="InterPro"/>
</dbReference>
<evidence type="ECO:0000313" key="12">
    <source>
        <dbReference type="EMBL" id="OAX32393.1"/>
    </source>
</evidence>
<evidence type="ECO:0000256" key="5">
    <source>
        <dbReference type="ARBA" id="ARBA00022723"/>
    </source>
</evidence>
<dbReference type="InterPro" id="IPR050364">
    <property type="entry name" value="Cytochrome_P450_fung"/>
</dbReference>
<dbReference type="GO" id="GO:0020037">
    <property type="term" value="F:heme binding"/>
    <property type="evidence" value="ECO:0007669"/>
    <property type="project" value="InterPro"/>
</dbReference>